<dbReference type="InterPro" id="IPR032098">
    <property type="entry name" value="Acyltransf_C"/>
</dbReference>
<keyword evidence="7" id="KW-0012">Acyltransferase</keyword>
<organism evidence="10 11">
    <name type="scientific">Rubus argutus</name>
    <name type="common">Southern blackberry</name>
    <dbReference type="NCBI Taxonomy" id="59490"/>
    <lineage>
        <taxon>Eukaryota</taxon>
        <taxon>Viridiplantae</taxon>
        <taxon>Streptophyta</taxon>
        <taxon>Embryophyta</taxon>
        <taxon>Tracheophyta</taxon>
        <taxon>Spermatophyta</taxon>
        <taxon>Magnoliopsida</taxon>
        <taxon>eudicotyledons</taxon>
        <taxon>Gunneridae</taxon>
        <taxon>Pentapetalae</taxon>
        <taxon>rosids</taxon>
        <taxon>fabids</taxon>
        <taxon>Rosales</taxon>
        <taxon>Rosaceae</taxon>
        <taxon>Rosoideae</taxon>
        <taxon>Rosoideae incertae sedis</taxon>
        <taxon>Rubus</taxon>
    </lineage>
</organism>
<feature type="transmembrane region" description="Helical" evidence="8">
    <location>
        <begin position="292"/>
        <end position="308"/>
    </location>
</feature>
<comment type="caution">
    <text evidence="10">The sequence shown here is derived from an EMBL/GenBank/DDBJ whole genome shotgun (WGS) entry which is preliminary data.</text>
</comment>
<dbReference type="Pfam" id="PF16076">
    <property type="entry name" value="Acyltransf_C"/>
    <property type="match status" value="1"/>
</dbReference>
<keyword evidence="8" id="KW-1133">Transmembrane helix</keyword>
<evidence type="ECO:0000256" key="5">
    <source>
        <dbReference type="ARBA" id="ARBA00013211"/>
    </source>
</evidence>
<evidence type="ECO:0000313" key="10">
    <source>
        <dbReference type="EMBL" id="KAK9949857.1"/>
    </source>
</evidence>
<comment type="pathway">
    <text evidence="2">Phospholipid metabolism; CDP-diacylglycerol biosynthesis; CDP-diacylglycerol from sn-glycerol 3-phosphate: step 2/3.</text>
</comment>
<dbReference type="EMBL" id="JBEDUW010000001">
    <property type="protein sequence ID" value="KAK9949857.1"/>
    <property type="molecule type" value="Genomic_DNA"/>
</dbReference>
<gene>
    <name evidence="10" type="ORF">M0R45_005368</name>
</gene>
<evidence type="ECO:0000256" key="3">
    <source>
        <dbReference type="ARBA" id="ARBA00005189"/>
    </source>
</evidence>
<dbReference type="PANTHER" id="PTHR10983">
    <property type="entry name" value="1-ACYLGLYCEROL-3-PHOSPHATE ACYLTRANSFERASE-RELATED"/>
    <property type="match status" value="1"/>
</dbReference>
<comment type="similarity">
    <text evidence="4">Belongs to the 1-acyl-sn-glycerol-3-phosphate acyltransferase family.</text>
</comment>
<dbReference type="Proteomes" id="UP001457282">
    <property type="component" value="Unassembled WGS sequence"/>
</dbReference>
<reference evidence="10 11" key="1">
    <citation type="journal article" date="2023" name="G3 (Bethesda)">
        <title>A chromosome-length genome assembly and annotation of blackberry (Rubus argutus, cv. 'Hillquist').</title>
        <authorList>
            <person name="Bruna T."/>
            <person name="Aryal R."/>
            <person name="Dudchenko O."/>
            <person name="Sargent D.J."/>
            <person name="Mead D."/>
            <person name="Buti M."/>
            <person name="Cavallini A."/>
            <person name="Hytonen T."/>
            <person name="Andres J."/>
            <person name="Pham M."/>
            <person name="Weisz D."/>
            <person name="Mascagni F."/>
            <person name="Usai G."/>
            <person name="Natali L."/>
            <person name="Bassil N."/>
            <person name="Fernandez G.E."/>
            <person name="Lomsadze A."/>
            <person name="Armour M."/>
            <person name="Olukolu B."/>
            <person name="Poorten T."/>
            <person name="Britton C."/>
            <person name="Davik J."/>
            <person name="Ashrafi H."/>
            <person name="Aiden E.L."/>
            <person name="Borodovsky M."/>
            <person name="Worthington M."/>
        </authorList>
    </citation>
    <scope>NUCLEOTIDE SEQUENCE [LARGE SCALE GENOMIC DNA]</scope>
    <source>
        <strain evidence="10">PI 553951</strain>
    </source>
</reference>
<feature type="transmembrane region" description="Helical" evidence="8">
    <location>
        <begin position="314"/>
        <end position="331"/>
    </location>
</feature>
<evidence type="ECO:0000256" key="8">
    <source>
        <dbReference type="SAM" id="Phobius"/>
    </source>
</evidence>
<sequence length="370" mass="41801">MIDIVADAVLFSFVLFFVISGLTVNLIQAICFVVIRPLSKNIHRRINGVVAELLWLEVGWLFDWWAGVEVQVYTDKTTMAGLMSKENAIVISNNITNIDFISVLARRSGSSSLVVCGKLLKFFPVIGWAMWFSENIFVESNYYGSADQGQALAALHGIKDFPWPIWLRLFPQETENGEVMTEVFVSAVKHMRSFVPAVYDVTVAFPESCSNPPPTAVGLVHERLRQRQPYVVHVHIKRHDLRNLPWHNGRVAKWCEHVFVAKNALLDHHRAHQTFGDKVQLLETCSGKRRPLKSLLVVTCWALVFVFWTIKFPLLSLLVLLIASSCVALILELHRLASVLLNLTAFLLRRAFGSQVTPLLLVTAAYFILP</sequence>
<protein>
    <recommendedName>
        <fullName evidence="5">1-acylglycerol-3-phosphate O-acyltransferase</fullName>
        <ecNumber evidence="5">2.3.1.51</ecNumber>
    </recommendedName>
</protein>
<evidence type="ECO:0000256" key="1">
    <source>
        <dbReference type="ARBA" id="ARBA00001141"/>
    </source>
</evidence>
<feature type="transmembrane region" description="Helical" evidence="8">
    <location>
        <begin position="12"/>
        <end position="35"/>
    </location>
</feature>
<comment type="pathway">
    <text evidence="3">Lipid metabolism.</text>
</comment>
<dbReference type="EC" id="2.3.1.51" evidence="5"/>
<keyword evidence="11" id="KW-1185">Reference proteome</keyword>
<proteinExistence type="inferred from homology"/>
<dbReference type="CDD" id="cd07990">
    <property type="entry name" value="LPLAT_LCLAT1-like"/>
    <property type="match status" value="1"/>
</dbReference>
<evidence type="ECO:0000256" key="7">
    <source>
        <dbReference type="ARBA" id="ARBA00023315"/>
    </source>
</evidence>
<dbReference type="PANTHER" id="PTHR10983:SF24">
    <property type="entry name" value="1-ACYLGLYCEROL-3-PHOSPHATE O-ACYLTRANSFERASE 3, ISOFORM E-RELATED"/>
    <property type="match status" value="1"/>
</dbReference>
<evidence type="ECO:0000256" key="4">
    <source>
        <dbReference type="ARBA" id="ARBA00008655"/>
    </source>
</evidence>
<keyword evidence="8" id="KW-0812">Transmembrane</keyword>
<evidence type="ECO:0000313" key="11">
    <source>
        <dbReference type="Proteomes" id="UP001457282"/>
    </source>
</evidence>
<keyword evidence="8" id="KW-0472">Membrane</keyword>
<accession>A0AAW1YMB0</accession>
<keyword evidence="6" id="KW-0808">Transferase</keyword>
<feature type="domain" description="Acyltransferase C-terminal" evidence="9">
    <location>
        <begin position="226"/>
        <end position="301"/>
    </location>
</feature>
<evidence type="ECO:0000256" key="6">
    <source>
        <dbReference type="ARBA" id="ARBA00022679"/>
    </source>
</evidence>
<evidence type="ECO:0000256" key="2">
    <source>
        <dbReference type="ARBA" id="ARBA00004728"/>
    </source>
</evidence>
<dbReference type="GO" id="GO:0012505">
    <property type="term" value="C:endomembrane system"/>
    <property type="evidence" value="ECO:0007669"/>
    <property type="project" value="TreeGrafter"/>
</dbReference>
<dbReference type="GO" id="GO:0003841">
    <property type="term" value="F:1-acylglycerol-3-phosphate O-acyltransferase activity"/>
    <property type="evidence" value="ECO:0007669"/>
    <property type="project" value="UniProtKB-EC"/>
</dbReference>
<comment type="catalytic activity">
    <reaction evidence="1">
        <text>a 1-acyl-sn-glycero-3-phosphate + an acyl-CoA = a 1,2-diacyl-sn-glycero-3-phosphate + CoA</text>
        <dbReference type="Rhea" id="RHEA:19709"/>
        <dbReference type="ChEBI" id="CHEBI:57287"/>
        <dbReference type="ChEBI" id="CHEBI:57970"/>
        <dbReference type="ChEBI" id="CHEBI:58342"/>
        <dbReference type="ChEBI" id="CHEBI:58608"/>
        <dbReference type="EC" id="2.3.1.51"/>
    </reaction>
</comment>
<name>A0AAW1YMB0_RUBAR</name>
<evidence type="ECO:0000259" key="9">
    <source>
        <dbReference type="Pfam" id="PF16076"/>
    </source>
</evidence>
<feature type="transmembrane region" description="Helical" evidence="8">
    <location>
        <begin position="351"/>
        <end position="369"/>
    </location>
</feature>
<dbReference type="AlphaFoldDB" id="A0AAW1YMB0"/>